<evidence type="ECO:0000256" key="1">
    <source>
        <dbReference type="SAM" id="Phobius"/>
    </source>
</evidence>
<evidence type="ECO:0000313" key="2">
    <source>
        <dbReference type="EMBL" id="CDO53534.1"/>
    </source>
</evidence>
<feature type="transmembrane region" description="Helical" evidence="1">
    <location>
        <begin position="16"/>
        <end position="36"/>
    </location>
</feature>
<dbReference type="Pfam" id="PF12716">
    <property type="entry name" value="Apq12"/>
    <property type="match status" value="1"/>
</dbReference>
<protein>
    <submittedName>
        <fullName evidence="2">Uncharacterized protein</fullName>
    </submittedName>
</protein>
<dbReference type="AlphaFoldDB" id="A0A0J9X8G5"/>
<sequence length="116" mass="13104">MASAPVQTILETKTDLLNFLILLVIFYFSFLVLISAVKTMFRIVLNVIKLCCFIVALGVLMWIYVRGINGCIEDINYLVSTGQHADLYGNSEKFTERIQTAAQNQFKGFLSLHFSS</sequence>
<dbReference type="InterPro" id="IPR024316">
    <property type="entry name" value="APQ12"/>
</dbReference>
<keyword evidence="1" id="KW-0812">Transmembrane</keyword>
<organism evidence="2 3">
    <name type="scientific">Geotrichum candidum</name>
    <name type="common">Oospora lactis</name>
    <name type="synonym">Dipodascus geotrichum</name>
    <dbReference type="NCBI Taxonomy" id="1173061"/>
    <lineage>
        <taxon>Eukaryota</taxon>
        <taxon>Fungi</taxon>
        <taxon>Dikarya</taxon>
        <taxon>Ascomycota</taxon>
        <taxon>Saccharomycotina</taxon>
        <taxon>Dipodascomycetes</taxon>
        <taxon>Dipodascales</taxon>
        <taxon>Dipodascaceae</taxon>
        <taxon>Geotrichum</taxon>
    </lineage>
</organism>
<gene>
    <name evidence="2" type="ORF">BN980_GECA05s03244g</name>
</gene>
<name>A0A0J9X8G5_GEOCN</name>
<comment type="caution">
    <text evidence="2">The sequence shown here is derived from an EMBL/GenBank/DDBJ whole genome shotgun (WGS) entry which is preliminary data.</text>
</comment>
<accession>A0A0J9X8G5</accession>
<reference evidence="2" key="1">
    <citation type="submission" date="2014-03" db="EMBL/GenBank/DDBJ databases">
        <authorList>
            <person name="Casaregola S."/>
        </authorList>
    </citation>
    <scope>NUCLEOTIDE SEQUENCE [LARGE SCALE GENOMIC DNA]</scope>
    <source>
        <strain evidence="2">CLIB 918</strain>
    </source>
</reference>
<dbReference type="EMBL" id="CCBN010000005">
    <property type="protein sequence ID" value="CDO53534.1"/>
    <property type="molecule type" value="Genomic_DNA"/>
</dbReference>
<keyword evidence="3" id="KW-1185">Reference proteome</keyword>
<keyword evidence="1" id="KW-0472">Membrane</keyword>
<feature type="transmembrane region" description="Helical" evidence="1">
    <location>
        <begin position="43"/>
        <end position="65"/>
    </location>
</feature>
<dbReference type="Proteomes" id="UP000242525">
    <property type="component" value="Unassembled WGS sequence"/>
</dbReference>
<dbReference type="OrthoDB" id="3559694at2759"/>
<evidence type="ECO:0000313" key="3">
    <source>
        <dbReference type="Proteomes" id="UP000242525"/>
    </source>
</evidence>
<proteinExistence type="predicted"/>
<keyword evidence="1" id="KW-1133">Transmembrane helix</keyword>